<proteinExistence type="predicted"/>
<accession>A0A8R1U7L9</accession>
<dbReference type="Proteomes" id="UP000005239">
    <property type="component" value="Unassembled WGS sequence"/>
</dbReference>
<dbReference type="AlphaFoldDB" id="A0A2A6B6P2"/>
<protein>
    <submittedName>
        <fullName evidence="1">Apple domain-containing protein</fullName>
    </submittedName>
</protein>
<dbReference type="InterPro" id="IPR003609">
    <property type="entry name" value="Pan_app"/>
</dbReference>
<evidence type="ECO:0000313" key="1">
    <source>
        <dbReference type="EnsemblMetazoa" id="PPA10211.1"/>
    </source>
</evidence>
<reference evidence="1" key="2">
    <citation type="submission" date="2022-06" db="UniProtKB">
        <authorList>
            <consortium name="EnsemblMetazoa"/>
        </authorList>
    </citation>
    <scope>IDENTIFICATION</scope>
    <source>
        <strain evidence="1">PS312</strain>
    </source>
</reference>
<dbReference type="PROSITE" id="PS50948">
    <property type="entry name" value="PAN"/>
    <property type="match status" value="1"/>
</dbReference>
<name>A0A2A6B6P2_PRIPA</name>
<evidence type="ECO:0000313" key="2">
    <source>
        <dbReference type="Proteomes" id="UP000005239"/>
    </source>
</evidence>
<organism evidence="1 2">
    <name type="scientific">Pristionchus pacificus</name>
    <name type="common">Parasitic nematode worm</name>
    <dbReference type="NCBI Taxonomy" id="54126"/>
    <lineage>
        <taxon>Eukaryota</taxon>
        <taxon>Metazoa</taxon>
        <taxon>Ecdysozoa</taxon>
        <taxon>Nematoda</taxon>
        <taxon>Chromadorea</taxon>
        <taxon>Rhabditida</taxon>
        <taxon>Rhabditina</taxon>
        <taxon>Diplogasteromorpha</taxon>
        <taxon>Diplogasteroidea</taxon>
        <taxon>Neodiplogasteridae</taxon>
        <taxon>Pristionchus</taxon>
    </lineage>
</organism>
<reference evidence="2" key="1">
    <citation type="journal article" date="2008" name="Nat. Genet.">
        <title>The Pristionchus pacificus genome provides a unique perspective on nematode lifestyle and parasitism.</title>
        <authorList>
            <person name="Dieterich C."/>
            <person name="Clifton S.W."/>
            <person name="Schuster L.N."/>
            <person name="Chinwalla A."/>
            <person name="Delehaunty K."/>
            <person name="Dinkelacker I."/>
            <person name="Fulton L."/>
            <person name="Fulton R."/>
            <person name="Godfrey J."/>
            <person name="Minx P."/>
            <person name="Mitreva M."/>
            <person name="Roeseler W."/>
            <person name="Tian H."/>
            <person name="Witte H."/>
            <person name="Yang S.P."/>
            <person name="Wilson R.K."/>
            <person name="Sommer R.J."/>
        </authorList>
    </citation>
    <scope>NUCLEOTIDE SEQUENCE [LARGE SCALE GENOMIC DNA]</scope>
    <source>
        <strain evidence="2">PS312</strain>
    </source>
</reference>
<sequence>MFFTFLLFCQAVGTNAVCFIAQDETVPRQALAIYKSDSFASCKLDCIRNSQCTSIAYNATLKLCVYHGSPVDDICPAVPRYTRLVKTTSNCPQPAPAEIISNFVPDDPCLKSARFSPAYTVTDRDGICPINVVDGEATARNYFVSIIRHDGTYDLYDNNAANRLQWDATLNSWVVYLYWNARLAINDPVYAVTCAYYPTEVAPECPCADLPLEPPGTGKPSVAPAPICPGQLRARKWIMYSPPAANGDQNSWIVSSASCL</sequence>
<gene>
    <name evidence="1" type="primary">WBGene00099765</name>
</gene>
<keyword evidence="2" id="KW-1185">Reference proteome</keyword>
<dbReference type="EnsemblMetazoa" id="PPA10211.1">
    <property type="protein sequence ID" value="PPA10211.1"/>
    <property type="gene ID" value="WBGene00099765"/>
</dbReference>
<accession>A0A2A6B6P2</accession>